<dbReference type="InterPro" id="IPR036388">
    <property type="entry name" value="WH-like_DNA-bd_sf"/>
</dbReference>
<dbReference type="RefSeq" id="WP_055199871.1">
    <property type="nucleotide sequence ID" value="NZ_BTHH01000004.1"/>
</dbReference>
<dbReference type="InterPro" id="IPR035472">
    <property type="entry name" value="RpiR-like_SIS"/>
</dbReference>
<dbReference type="Gene3D" id="1.10.10.10">
    <property type="entry name" value="Winged helix-like DNA-binding domain superfamily/Winged helix DNA-binding domain"/>
    <property type="match status" value="1"/>
</dbReference>
<dbReference type="eggNOG" id="COG1737">
    <property type="taxonomic scope" value="Bacteria"/>
</dbReference>
<dbReference type="InterPro" id="IPR047640">
    <property type="entry name" value="RpiR-like"/>
</dbReference>
<feature type="domain" description="HTH rpiR-type" evidence="4">
    <location>
        <begin position="6"/>
        <end position="81"/>
    </location>
</feature>
<dbReference type="GO" id="GO:0003677">
    <property type="term" value="F:DNA binding"/>
    <property type="evidence" value="ECO:0007669"/>
    <property type="project" value="UniProtKB-KW"/>
</dbReference>
<dbReference type="SUPFAM" id="SSF46689">
    <property type="entry name" value="Homeodomain-like"/>
    <property type="match status" value="1"/>
</dbReference>
<evidence type="ECO:0000256" key="3">
    <source>
        <dbReference type="ARBA" id="ARBA00023163"/>
    </source>
</evidence>
<reference evidence="6 7" key="1">
    <citation type="submission" date="2015-09" db="EMBL/GenBank/DDBJ databases">
        <authorList>
            <consortium name="Pathogen Informatics"/>
        </authorList>
    </citation>
    <scope>NUCLEOTIDE SEQUENCE [LARGE SCALE GENOMIC DNA]</scope>
    <source>
        <strain evidence="6 7">2789STDY5834863</strain>
    </source>
</reference>
<dbReference type="AlphaFoldDB" id="A0A173ZG01"/>
<evidence type="ECO:0000259" key="4">
    <source>
        <dbReference type="PROSITE" id="PS51071"/>
    </source>
</evidence>
<keyword evidence="1" id="KW-0805">Transcription regulation</keyword>
<dbReference type="Gene3D" id="3.40.50.10490">
    <property type="entry name" value="Glucose-6-phosphate isomerase like protein, domain 1"/>
    <property type="match status" value="1"/>
</dbReference>
<accession>A0A173ZG01</accession>
<dbReference type="PROSITE" id="PS51071">
    <property type="entry name" value="HTH_RPIR"/>
    <property type="match status" value="1"/>
</dbReference>
<dbReference type="InterPro" id="IPR000281">
    <property type="entry name" value="HTH_RpiR"/>
</dbReference>
<evidence type="ECO:0000259" key="5">
    <source>
        <dbReference type="PROSITE" id="PS51464"/>
    </source>
</evidence>
<evidence type="ECO:0000256" key="1">
    <source>
        <dbReference type="ARBA" id="ARBA00023015"/>
    </source>
</evidence>
<keyword evidence="3" id="KW-0804">Transcription</keyword>
<evidence type="ECO:0000313" key="7">
    <source>
        <dbReference type="Proteomes" id="UP000095431"/>
    </source>
</evidence>
<dbReference type="SUPFAM" id="SSF53697">
    <property type="entry name" value="SIS domain"/>
    <property type="match status" value="1"/>
</dbReference>
<dbReference type="GO" id="GO:0097367">
    <property type="term" value="F:carbohydrate derivative binding"/>
    <property type="evidence" value="ECO:0007669"/>
    <property type="project" value="InterPro"/>
</dbReference>
<evidence type="ECO:0000313" key="6">
    <source>
        <dbReference type="EMBL" id="CUN75164.1"/>
    </source>
</evidence>
<dbReference type="InterPro" id="IPR046348">
    <property type="entry name" value="SIS_dom_sf"/>
</dbReference>
<dbReference type="PANTHER" id="PTHR30514">
    <property type="entry name" value="GLUCOKINASE"/>
    <property type="match status" value="1"/>
</dbReference>
<dbReference type="Pfam" id="PF01418">
    <property type="entry name" value="HTH_6"/>
    <property type="match status" value="1"/>
</dbReference>
<dbReference type="InterPro" id="IPR001347">
    <property type="entry name" value="SIS_dom"/>
</dbReference>
<protein>
    <submittedName>
        <fullName evidence="6">MurPQ operon repressor</fullName>
    </submittedName>
</protein>
<name>A0A173ZG01_9FIRM</name>
<feature type="domain" description="SIS" evidence="5">
    <location>
        <begin position="116"/>
        <end position="256"/>
    </location>
</feature>
<dbReference type="PROSITE" id="PS51464">
    <property type="entry name" value="SIS"/>
    <property type="match status" value="1"/>
</dbReference>
<keyword evidence="2" id="KW-0238">DNA-binding</keyword>
<dbReference type="Pfam" id="PF01380">
    <property type="entry name" value="SIS"/>
    <property type="match status" value="1"/>
</dbReference>
<evidence type="ECO:0000256" key="2">
    <source>
        <dbReference type="ARBA" id="ARBA00023125"/>
    </source>
</evidence>
<sequence length="275" mass="31567">MSLSKRKIIPLIESYYHTFTPLERTIADFFMHNTEEEDLSSRHISGILYVSEASLSRFAQKCGFHGYREFIYEYKQSLTPETEENVPNFEISEFNTYQELLNKANALLDKAQIARITKLLVSRPRVYVYGRGSSGLVAQEMKLRFMRIGLNIEAVTDSHIMKVNSVILDESCLVIGISVSGQTADIISSLKAAHQRGAYTLLMTARQDKSYQEFCDETLIFASMEHLEYGNIISPQFPILLVLDVLYAHYLQIDRSKKEALHEYTIQTLQPFLIK</sequence>
<dbReference type="Proteomes" id="UP000095431">
    <property type="component" value="Unassembled WGS sequence"/>
</dbReference>
<dbReference type="EMBL" id="CYZN01000005">
    <property type="protein sequence ID" value="CUN75164.1"/>
    <property type="molecule type" value="Genomic_DNA"/>
</dbReference>
<dbReference type="CDD" id="cd05013">
    <property type="entry name" value="SIS_RpiR"/>
    <property type="match status" value="1"/>
</dbReference>
<dbReference type="PANTHER" id="PTHR30514:SF21">
    <property type="entry name" value="RPIR-FAMILY TRANSCRIPTIONAL REGULATOR"/>
    <property type="match status" value="1"/>
</dbReference>
<gene>
    <name evidence="6" type="primary">murR</name>
    <name evidence="6" type="ORF">ERS852478_00984</name>
</gene>
<dbReference type="GO" id="GO:1901135">
    <property type="term" value="P:carbohydrate derivative metabolic process"/>
    <property type="evidence" value="ECO:0007669"/>
    <property type="project" value="InterPro"/>
</dbReference>
<organism evidence="6 7">
    <name type="scientific">Blautia wexlerae</name>
    <dbReference type="NCBI Taxonomy" id="418240"/>
    <lineage>
        <taxon>Bacteria</taxon>
        <taxon>Bacillati</taxon>
        <taxon>Bacillota</taxon>
        <taxon>Clostridia</taxon>
        <taxon>Lachnospirales</taxon>
        <taxon>Lachnospiraceae</taxon>
        <taxon>Blautia</taxon>
    </lineage>
</organism>
<proteinExistence type="predicted"/>
<dbReference type="InterPro" id="IPR009057">
    <property type="entry name" value="Homeodomain-like_sf"/>
</dbReference>
<dbReference type="GO" id="GO:0003700">
    <property type="term" value="F:DNA-binding transcription factor activity"/>
    <property type="evidence" value="ECO:0007669"/>
    <property type="project" value="InterPro"/>
</dbReference>